<evidence type="ECO:0000256" key="1">
    <source>
        <dbReference type="ARBA" id="ARBA00022737"/>
    </source>
</evidence>
<dbReference type="Pfam" id="PF12796">
    <property type="entry name" value="Ank_2"/>
    <property type="match status" value="1"/>
</dbReference>
<protein>
    <submittedName>
        <fullName evidence="5">Ankyrin repeat-containing protein</fullName>
    </submittedName>
</protein>
<dbReference type="PANTHER" id="PTHR24188:SF29">
    <property type="entry name" value="GH09064P"/>
    <property type="match status" value="1"/>
</dbReference>
<keyword evidence="2 3" id="KW-0040">ANK repeat</keyword>
<reference evidence="5 6" key="1">
    <citation type="submission" date="2023-06" db="EMBL/GenBank/DDBJ databases">
        <title>Black Yeasts Isolated from many extreme environments.</title>
        <authorList>
            <person name="Coleine C."/>
            <person name="Stajich J.E."/>
            <person name="Selbmann L."/>
        </authorList>
    </citation>
    <scope>NUCLEOTIDE SEQUENCE [LARGE SCALE GENOMIC DNA]</scope>
    <source>
        <strain evidence="5 6">CCFEE 5887</strain>
    </source>
</reference>
<dbReference type="InterPro" id="IPR002110">
    <property type="entry name" value="Ankyrin_rpt"/>
</dbReference>
<evidence type="ECO:0000313" key="6">
    <source>
        <dbReference type="Proteomes" id="UP001345827"/>
    </source>
</evidence>
<dbReference type="SUPFAM" id="SSF48403">
    <property type="entry name" value="Ankyrin repeat"/>
    <property type="match status" value="1"/>
</dbReference>
<accession>A0AAV9PZM4</accession>
<name>A0AAV9PZM4_9PEZI</name>
<dbReference type="PANTHER" id="PTHR24188">
    <property type="entry name" value="ANKYRIN REPEAT PROTEIN"/>
    <property type="match status" value="1"/>
</dbReference>
<proteinExistence type="predicted"/>
<evidence type="ECO:0000313" key="5">
    <source>
        <dbReference type="EMBL" id="KAK5532815.1"/>
    </source>
</evidence>
<dbReference type="AlphaFoldDB" id="A0AAV9PZM4"/>
<dbReference type="Gene3D" id="1.25.40.20">
    <property type="entry name" value="Ankyrin repeat-containing domain"/>
    <property type="match status" value="1"/>
</dbReference>
<feature type="compositionally biased region" description="Gly residues" evidence="4">
    <location>
        <begin position="179"/>
        <end position="192"/>
    </location>
</feature>
<dbReference type="InterPro" id="IPR036770">
    <property type="entry name" value="Ankyrin_rpt-contain_sf"/>
</dbReference>
<evidence type="ECO:0000256" key="4">
    <source>
        <dbReference type="SAM" id="MobiDB-lite"/>
    </source>
</evidence>
<dbReference type="SMART" id="SM00248">
    <property type="entry name" value="ANK"/>
    <property type="match status" value="2"/>
</dbReference>
<feature type="repeat" description="ANK" evidence="3">
    <location>
        <begin position="114"/>
        <end position="146"/>
    </location>
</feature>
<keyword evidence="6" id="KW-1185">Reference proteome</keyword>
<organism evidence="5 6">
    <name type="scientific">Vermiconidia calcicola</name>
    <dbReference type="NCBI Taxonomy" id="1690605"/>
    <lineage>
        <taxon>Eukaryota</taxon>
        <taxon>Fungi</taxon>
        <taxon>Dikarya</taxon>
        <taxon>Ascomycota</taxon>
        <taxon>Pezizomycotina</taxon>
        <taxon>Dothideomycetes</taxon>
        <taxon>Dothideomycetidae</taxon>
        <taxon>Mycosphaerellales</taxon>
        <taxon>Extremaceae</taxon>
        <taxon>Vermiconidia</taxon>
    </lineage>
</organism>
<keyword evidence="1" id="KW-0677">Repeat</keyword>
<dbReference type="Proteomes" id="UP001345827">
    <property type="component" value="Unassembled WGS sequence"/>
</dbReference>
<dbReference type="PROSITE" id="PS50297">
    <property type="entry name" value="ANK_REP_REGION"/>
    <property type="match status" value="1"/>
</dbReference>
<dbReference type="PROSITE" id="PS50088">
    <property type="entry name" value="ANK_REPEAT"/>
    <property type="match status" value="1"/>
</dbReference>
<dbReference type="EMBL" id="JAXLQG010000014">
    <property type="protein sequence ID" value="KAK5532815.1"/>
    <property type="molecule type" value="Genomic_DNA"/>
</dbReference>
<comment type="caution">
    <text evidence="5">The sequence shown here is derived from an EMBL/GenBank/DDBJ whole genome shotgun (WGS) entry which is preliminary data.</text>
</comment>
<gene>
    <name evidence="5" type="primary">YAR1</name>
    <name evidence="5" type="ORF">LTR25_007519</name>
</gene>
<evidence type="ECO:0000256" key="3">
    <source>
        <dbReference type="PROSITE-ProRule" id="PRU00023"/>
    </source>
</evidence>
<feature type="compositionally biased region" description="Acidic residues" evidence="4">
    <location>
        <begin position="195"/>
        <end position="206"/>
    </location>
</feature>
<evidence type="ECO:0000256" key="2">
    <source>
        <dbReference type="ARBA" id="ARBA00023043"/>
    </source>
</evidence>
<feature type="region of interest" description="Disordered" evidence="4">
    <location>
        <begin position="179"/>
        <end position="206"/>
    </location>
</feature>
<sequence length="230" mass="23841">MPSSALPTPTPDELEDLIYFSRTGDLDSLKELVTNLCASHSSPPSVILASAIDVDEDGLGSQSSLLHYPAANGNLEVVEYLISLLTPSDSLGGSVGATTADKSAPSLVNHRNVSGNTPLHWAGMNGHLEVVKALVGAGADPGIANAAGRDAVVESECSANDGARECAEWMLRECEGLERGVGGGQGSGGAGENGAAEEEEEADADMEMEGMKVNTEEMEQLQDEAKEQET</sequence>